<evidence type="ECO:0000313" key="6">
    <source>
        <dbReference type="Proteomes" id="UP000749293"/>
    </source>
</evidence>
<gene>
    <name evidence="5" type="ORF">GMORB2_6682</name>
</gene>
<feature type="compositionally biased region" description="Basic residues" evidence="2">
    <location>
        <begin position="1"/>
        <end position="11"/>
    </location>
</feature>
<dbReference type="InterPro" id="IPR050426">
    <property type="entry name" value="Glycosyltransferase_28"/>
</dbReference>
<feature type="region of interest" description="Disordered" evidence="2">
    <location>
        <begin position="1"/>
        <end position="54"/>
    </location>
</feature>
<dbReference type="InterPro" id="IPR010610">
    <property type="entry name" value="EryCIII-like_C"/>
</dbReference>
<evidence type="ECO:0000256" key="1">
    <source>
        <dbReference type="ARBA" id="ARBA00022679"/>
    </source>
</evidence>
<dbReference type="InterPro" id="IPR002213">
    <property type="entry name" value="UDP_glucos_trans"/>
</dbReference>
<dbReference type="PANTHER" id="PTHR48050">
    <property type="entry name" value="STEROL 3-BETA-GLUCOSYLTRANSFERASE"/>
    <property type="match status" value="1"/>
</dbReference>
<proteinExistence type="predicted"/>
<dbReference type="SUPFAM" id="SSF53756">
    <property type="entry name" value="UDP-Glycosyltransferase/glycogen phosphorylase"/>
    <property type="match status" value="1"/>
</dbReference>
<evidence type="ECO:0000259" key="3">
    <source>
        <dbReference type="Pfam" id="PF03033"/>
    </source>
</evidence>
<dbReference type="FunFam" id="3.40.50.2000:FF:000100">
    <property type="entry name" value="Glycosyltransferase family 1 protein"/>
    <property type="match status" value="1"/>
</dbReference>
<keyword evidence="6" id="KW-1185">Reference proteome</keyword>
<feature type="domain" description="Glycosyltransferase family 28 N-terminal" evidence="3">
    <location>
        <begin position="161"/>
        <end position="321"/>
    </location>
</feature>
<dbReference type="Proteomes" id="UP000749293">
    <property type="component" value="Unassembled WGS sequence"/>
</dbReference>
<dbReference type="EMBL" id="JAANYQ010000007">
    <property type="protein sequence ID" value="KAF4123134.1"/>
    <property type="molecule type" value="Genomic_DNA"/>
</dbReference>
<dbReference type="CDD" id="cd03784">
    <property type="entry name" value="GT1_Gtf-like"/>
    <property type="match status" value="1"/>
</dbReference>
<dbReference type="InterPro" id="IPR004276">
    <property type="entry name" value="GlycoTrans_28_N"/>
</dbReference>
<feature type="compositionally biased region" description="Polar residues" evidence="2">
    <location>
        <begin position="710"/>
        <end position="720"/>
    </location>
</feature>
<dbReference type="Gene3D" id="3.40.50.2000">
    <property type="entry name" value="Glycogen Phosphorylase B"/>
    <property type="match status" value="2"/>
</dbReference>
<accession>A0A9P4YY49</accession>
<protein>
    <submittedName>
        <fullName evidence="5">Glycosyltransferase family 28 N-terminal domain</fullName>
    </submittedName>
</protein>
<feature type="region of interest" description="Disordered" evidence="2">
    <location>
        <begin position="108"/>
        <end position="151"/>
    </location>
</feature>
<sequence length="1031" mass="110963">MRRRKKVRARSRPGSGGGGGGGSGSGSGGRPEREPEADTDRDVAPQLPPKNSLLDVVDTDDRYRRFLVGNENYQTKGRIKKDGRLRITVDETRGTGYIAKALGAAVSRMKPPLSPPAVCGGPGKKTRQQQQQQQQQQQLQSTPAESGFKMEDLDPLPRLNIVIMVIGSRGDVQPFLKIGKMLKEDYGHRVRIATHPTFRDYVERDSGLEFFSVGGDPSELMAFMVKNPGMIPTLETVRAGDIGKRRAAMAAMFQGFWRACVQATDDEADAQNLKMLGAKEPFVADAIIANPPSFAHVHCAEALGIPLHLMFTFPYSPTQAFPHPLASIKRSNVDPGYTNFISYPMVEMMVWQGLGDLINDFRVKTLALDPVSTLWAPGTTYRLRVPFTYLWSPGLVPKPRDWGDNIDISGFVYLDLASTYRPPAELEAFLADRSKPIVYIGFGSIVVDDADKFTDMIFEAVRKAGVRALVSRGWGGFGGDGGTPGDVLMLGNSPHDWLFPRVDACVIHGGAGTTAIALKTGRPTMVVPFFGDQHFWGNMVSNAKVGPEPVHHRSLTADKLADGIAYCLTREARDAAAKIAEDIALEGDGATNAVLSFHRHLNLAGPAPSMRCSILKDQVAAWQVRGTDVKLSPLAADILVDTGVTSWRKLRLLRHTEWNDFAGPGGPFTAVAGSLGHTARTVGLVAPLKLAKSSKKYKRRLAEKRRKRLSGSTIATTTDDPATVAGHVRNSTTTASSAGSTAVTATTTTTAAGAGAGTGAGAGEVGEDITLVPTWDIHGEFIGDVTLGVGKTASALAMAPVDLSVALAQGFHNAPRLYGDDTVRRPVRITGIQSGLEAAGKEFVYGVYDAFSGLVVLPYRGARDDGLVGFTKGAGMGFMGLMVKNVAAVLGPLGYTLKGLAKQVERSSTKSPTALIRRARIAQGQRATHDLPPDEREALVEEVVAGRYVMKALGEAIAADAQKRGIAGRWDRFFGDVAPLFEDVQVAQGALDALRRGVPLDVLVRRPAVRSHHRSSVSWRDRLRARPCDDK</sequence>
<dbReference type="FunFam" id="3.40.50.2000:FF:000009">
    <property type="entry name" value="Sterol 3-beta-glucosyltransferase UGT80A2"/>
    <property type="match status" value="1"/>
</dbReference>
<feature type="domain" description="Erythromycin biosynthesis protein CIII-like C-terminal" evidence="4">
    <location>
        <begin position="484"/>
        <end position="584"/>
    </location>
</feature>
<feature type="compositionally biased region" description="Basic and acidic residues" evidence="2">
    <location>
        <begin position="30"/>
        <end position="43"/>
    </location>
</feature>
<dbReference type="Pfam" id="PF06722">
    <property type="entry name" value="EryCIII-like_C"/>
    <property type="match status" value="1"/>
</dbReference>
<dbReference type="GO" id="GO:0016906">
    <property type="term" value="F:sterol 3-beta-glucosyltransferase activity"/>
    <property type="evidence" value="ECO:0007669"/>
    <property type="project" value="UniProtKB-ARBA"/>
</dbReference>
<keyword evidence="1" id="KW-0808">Transferase</keyword>
<dbReference type="Pfam" id="PF03033">
    <property type="entry name" value="Glyco_transf_28"/>
    <property type="match status" value="1"/>
</dbReference>
<feature type="compositionally biased region" description="Gly residues" evidence="2">
    <location>
        <begin position="14"/>
        <end position="29"/>
    </location>
</feature>
<feature type="compositionally biased region" description="Low complexity" evidence="2">
    <location>
        <begin position="128"/>
        <end position="140"/>
    </location>
</feature>
<feature type="region of interest" description="Disordered" evidence="2">
    <location>
        <begin position="701"/>
        <end position="725"/>
    </location>
</feature>
<evidence type="ECO:0000256" key="2">
    <source>
        <dbReference type="SAM" id="MobiDB-lite"/>
    </source>
</evidence>
<dbReference type="GeneID" id="55972907"/>
<name>A0A9P4YY49_9HYPO</name>
<dbReference type="AlphaFoldDB" id="A0A9P4YY49"/>
<evidence type="ECO:0000259" key="4">
    <source>
        <dbReference type="Pfam" id="PF06722"/>
    </source>
</evidence>
<dbReference type="OrthoDB" id="5835829at2759"/>
<dbReference type="GO" id="GO:0005975">
    <property type="term" value="P:carbohydrate metabolic process"/>
    <property type="evidence" value="ECO:0007669"/>
    <property type="project" value="InterPro"/>
</dbReference>
<dbReference type="RefSeq" id="XP_035321786.1">
    <property type="nucleotide sequence ID" value="XM_035468652.1"/>
</dbReference>
<evidence type="ECO:0000313" key="5">
    <source>
        <dbReference type="EMBL" id="KAF4123134.1"/>
    </source>
</evidence>
<organism evidence="5 6">
    <name type="scientific">Geosmithia morbida</name>
    <dbReference type="NCBI Taxonomy" id="1094350"/>
    <lineage>
        <taxon>Eukaryota</taxon>
        <taxon>Fungi</taxon>
        <taxon>Dikarya</taxon>
        <taxon>Ascomycota</taxon>
        <taxon>Pezizomycotina</taxon>
        <taxon>Sordariomycetes</taxon>
        <taxon>Hypocreomycetidae</taxon>
        <taxon>Hypocreales</taxon>
        <taxon>Bionectriaceae</taxon>
        <taxon>Geosmithia</taxon>
    </lineage>
</organism>
<reference evidence="5" key="1">
    <citation type="submission" date="2020-03" db="EMBL/GenBank/DDBJ databases">
        <title>Site-based positive gene gene selection in Geosmithia morbida across the United States reveals a broad range of putative effectors and factors for local host and environmental adapation.</title>
        <authorList>
            <person name="Onufrak A."/>
            <person name="Murdoch R.W."/>
            <person name="Gazis R."/>
            <person name="Huff M."/>
            <person name="Staton M."/>
            <person name="Klingeman W."/>
            <person name="Hadziabdic D."/>
        </authorList>
    </citation>
    <scope>NUCLEOTIDE SEQUENCE</scope>
    <source>
        <strain evidence="5">1262</strain>
    </source>
</reference>
<dbReference type="PANTHER" id="PTHR48050:SF5">
    <property type="entry name" value="UDP-GLUCOSE,STEROL TRANSFERASE"/>
    <property type="match status" value="1"/>
</dbReference>
<comment type="caution">
    <text evidence="5">The sequence shown here is derived from an EMBL/GenBank/DDBJ whole genome shotgun (WGS) entry which is preliminary data.</text>
</comment>